<sequence length="139" mass="16062">MSFVQRGVENYKNAITSPSKSAWRSLCQSDSTESGIAEDDSDLEEVEDEFEQYNPEVAIPSSFPEVESITNMKFDPMVQFIFSTRMALRRQRSDRISVICLGTRRRRAFSRIFRSTTGLKFYTRRTRLCVPMSWSCTSS</sequence>
<dbReference type="EMBL" id="JAENGZ010001168">
    <property type="protein sequence ID" value="KAG6950096.1"/>
    <property type="molecule type" value="Genomic_DNA"/>
</dbReference>
<evidence type="ECO:0008006" key="3">
    <source>
        <dbReference type="Google" id="ProtNLM"/>
    </source>
</evidence>
<proteinExistence type="predicted"/>
<dbReference type="Proteomes" id="UP000688947">
    <property type="component" value="Unassembled WGS sequence"/>
</dbReference>
<organism evidence="1 2">
    <name type="scientific">Phytophthora cactorum</name>
    <dbReference type="NCBI Taxonomy" id="29920"/>
    <lineage>
        <taxon>Eukaryota</taxon>
        <taxon>Sar</taxon>
        <taxon>Stramenopiles</taxon>
        <taxon>Oomycota</taxon>
        <taxon>Peronosporomycetes</taxon>
        <taxon>Peronosporales</taxon>
        <taxon>Peronosporaceae</taxon>
        <taxon>Phytophthora</taxon>
    </lineage>
</organism>
<protein>
    <recommendedName>
        <fullName evidence="3">PiggyBac transposable element-derived protein domain-containing protein</fullName>
    </recommendedName>
</protein>
<comment type="caution">
    <text evidence="1">The sequence shown here is derived from an EMBL/GenBank/DDBJ whole genome shotgun (WGS) entry which is preliminary data.</text>
</comment>
<gene>
    <name evidence="1" type="ORF">JG687_00014449</name>
</gene>
<name>A0A8T1TW48_9STRA</name>
<accession>A0A8T1TW48</accession>
<evidence type="ECO:0000313" key="1">
    <source>
        <dbReference type="EMBL" id="KAG6950096.1"/>
    </source>
</evidence>
<reference evidence="1" key="1">
    <citation type="submission" date="2021-01" db="EMBL/GenBank/DDBJ databases">
        <title>Phytophthora aleatoria, a newly-described species from Pinus radiata is distinct from Phytophthora cactorum isolates based on comparative genomics.</title>
        <authorList>
            <person name="Mcdougal R."/>
            <person name="Panda P."/>
            <person name="Williams N."/>
            <person name="Studholme D.J."/>
        </authorList>
    </citation>
    <scope>NUCLEOTIDE SEQUENCE</scope>
    <source>
        <strain evidence="1">NZFS 3830</strain>
    </source>
</reference>
<evidence type="ECO:0000313" key="2">
    <source>
        <dbReference type="Proteomes" id="UP000688947"/>
    </source>
</evidence>
<dbReference type="AlphaFoldDB" id="A0A8T1TW48"/>